<evidence type="ECO:0000313" key="2">
    <source>
        <dbReference type="Proteomes" id="UP000652761"/>
    </source>
</evidence>
<protein>
    <submittedName>
        <fullName evidence="1">Uncharacterized protein</fullName>
    </submittedName>
</protein>
<feature type="non-terminal residue" evidence="1">
    <location>
        <position position="200"/>
    </location>
</feature>
<reference evidence="1" key="1">
    <citation type="submission" date="2017-07" db="EMBL/GenBank/DDBJ databases">
        <title>Taro Niue Genome Assembly and Annotation.</title>
        <authorList>
            <person name="Atibalentja N."/>
            <person name="Keating K."/>
            <person name="Fields C.J."/>
        </authorList>
    </citation>
    <scope>NUCLEOTIDE SEQUENCE</scope>
    <source>
        <strain evidence="1">Niue_2</strain>
        <tissue evidence="1">Leaf</tissue>
    </source>
</reference>
<sequence length="200" mass="22330">FGIQGETPNAIFPTPFPPFEGFASSASTSKTPPNVVWSGATVAGEGRRCIDQVGIPSSLVDLPSPPYIFAATARQHGQHPSSFCEAPSIFLLHRRPWEESLTRALWEEETSSRHRGRLIYSVIPLWLFNDQFPPLVEDDLLCFHRKWLSVPSCDIEQGRHCPPWFSSAEFIENEGAGEPPLEGSIPDMTSLTEYYVSLQK</sequence>
<comment type="caution">
    <text evidence="1">The sequence shown here is derived from an EMBL/GenBank/DDBJ whole genome shotgun (WGS) entry which is preliminary data.</text>
</comment>
<accession>A0A843XJK7</accession>
<gene>
    <name evidence="1" type="ORF">Taro_052791</name>
</gene>
<dbReference type="OrthoDB" id="1708823at2759"/>
<keyword evidence="2" id="KW-1185">Reference proteome</keyword>
<evidence type="ECO:0000313" key="1">
    <source>
        <dbReference type="EMBL" id="MQM19779.1"/>
    </source>
</evidence>
<dbReference type="AlphaFoldDB" id="A0A843XJK7"/>
<organism evidence="1 2">
    <name type="scientific">Colocasia esculenta</name>
    <name type="common">Wild taro</name>
    <name type="synonym">Arum esculentum</name>
    <dbReference type="NCBI Taxonomy" id="4460"/>
    <lineage>
        <taxon>Eukaryota</taxon>
        <taxon>Viridiplantae</taxon>
        <taxon>Streptophyta</taxon>
        <taxon>Embryophyta</taxon>
        <taxon>Tracheophyta</taxon>
        <taxon>Spermatophyta</taxon>
        <taxon>Magnoliopsida</taxon>
        <taxon>Liliopsida</taxon>
        <taxon>Araceae</taxon>
        <taxon>Aroideae</taxon>
        <taxon>Colocasieae</taxon>
        <taxon>Colocasia</taxon>
    </lineage>
</organism>
<dbReference type="Proteomes" id="UP000652761">
    <property type="component" value="Unassembled WGS sequence"/>
</dbReference>
<feature type="non-terminal residue" evidence="1">
    <location>
        <position position="1"/>
    </location>
</feature>
<dbReference type="EMBL" id="NMUH01009195">
    <property type="protein sequence ID" value="MQM19779.1"/>
    <property type="molecule type" value="Genomic_DNA"/>
</dbReference>
<name>A0A843XJK7_COLES</name>
<proteinExistence type="predicted"/>